<organism evidence="2">
    <name type="scientific">marine sediment metagenome</name>
    <dbReference type="NCBI Taxonomy" id="412755"/>
    <lineage>
        <taxon>unclassified sequences</taxon>
        <taxon>metagenomes</taxon>
        <taxon>ecological metagenomes</taxon>
    </lineage>
</organism>
<dbReference type="AlphaFoldDB" id="A0A0F9VW26"/>
<evidence type="ECO:0000313" key="2">
    <source>
        <dbReference type="EMBL" id="KKN69933.1"/>
    </source>
</evidence>
<dbReference type="Gene3D" id="3.30.1490.270">
    <property type="match status" value="1"/>
</dbReference>
<dbReference type="EMBL" id="LAZR01000415">
    <property type="protein sequence ID" value="KKN69933.1"/>
    <property type="molecule type" value="Genomic_DNA"/>
</dbReference>
<dbReference type="SUPFAM" id="SSF56059">
    <property type="entry name" value="Glutathione synthetase ATP-binding domain-like"/>
    <property type="match status" value="1"/>
</dbReference>
<dbReference type="PANTHER" id="PTHR34595:SF7">
    <property type="entry name" value="SLL1039 PROTEIN"/>
    <property type="match status" value="1"/>
</dbReference>
<reference evidence="2" key="1">
    <citation type="journal article" date="2015" name="Nature">
        <title>Complex archaea that bridge the gap between prokaryotes and eukaryotes.</title>
        <authorList>
            <person name="Spang A."/>
            <person name="Saw J.H."/>
            <person name="Jorgensen S.L."/>
            <person name="Zaremba-Niedzwiedzka K."/>
            <person name="Martijn J."/>
            <person name="Lind A.E."/>
            <person name="van Eijk R."/>
            <person name="Schleper C."/>
            <person name="Guy L."/>
            <person name="Ettema T.J."/>
        </authorList>
    </citation>
    <scope>NUCLEOTIDE SEQUENCE</scope>
</reference>
<sequence length="492" mass="54872">MMDKVKECMKIDWKAYQTKGFFDELIDAQGNVRSHGTQLAQFFANLSAEELVKARAVADLAIKEMGITFTVYNEGNMIDRAWPFDIIPRTIGKKEWQSVEVGLKQRVEALNLFIDDLYHDQKIIKDGVFPKGLLEKSVNFRQQCVGINPPNKIWAHICGSDLVRDGSGTMYVLEDNLRVPSGVSYMLENRSVMKRVFPELFEQVSILPVDDYPSQLFDMLAAMSPRPQDKPEVVVLTPGVFNSAYFEHCYLAQEMGCELVEGRDLVVEKDDCVYMRTITGLQRVDVIYRRIDDLFLDPEVFLPDSQLGVPGLMRAWSKGNVALVNAPGAGVADDKVVYAYVPEMIKYYLGEEAKLANVPTFKCLDPKECDHVIKNIDKLVVKPANESGGYGLLIGPKSTKKEQEACIAQIKADPRNWVAQPTLDLSTVPTFDGNKPDGRHTDLRPFILSSGKDTQVTTGGLTRVAMVKGSLVVNSSQGGGSKDTWIVDEEAK</sequence>
<dbReference type="InterPro" id="IPR016450">
    <property type="entry name" value="UCP005522"/>
</dbReference>
<dbReference type="PIRSF" id="PIRSF005522">
    <property type="entry name" value="UCP005522"/>
    <property type="match status" value="1"/>
</dbReference>
<evidence type="ECO:0000259" key="1">
    <source>
        <dbReference type="Pfam" id="PF14403"/>
    </source>
</evidence>
<dbReference type="Pfam" id="PF14403">
    <property type="entry name" value="CP_ATPgrasp_2"/>
    <property type="match status" value="1"/>
</dbReference>
<proteinExistence type="predicted"/>
<name>A0A0F9VW26_9ZZZZ</name>
<dbReference type="InterPro" id="IPR051680">
    <property type="entry name" value="ATP-dep_Glu-Cys_Ligase-2"/>
</dbReference>
<protein>
    <recommendedName>
        <fullName evidence="1">Circularly permuted ATP-grasp type 2 domain-containing protein</fullName>
    </recommendedName>
</protein>
<comment type="caution">
    <text evidence="2">The sequence shown here is derived from an EMBL/GenBank/DDBJ whole genome shotgun (WGS) entry which is preliminary data.</text>
</comment>
<accession>A0A0F9VW26</accession>
<feature type="domain" description="Circularly permuted ATP-grasp type 2" evidence="1">
    <location>
        <begin position="88"/>
        <end position="465"/>
    </location>
</feature>
<dbReference type="PANTHER" id="PTHR34595">
    <property type="entry name" value="BLR5612 PROTEIN"/>
    <property type="match status" value="1"/>
</dbReference>
<dbReference type="InterPro" id="IPR025841">
    <property type="entry name" value="CP_ATPgrasp_2"/>
</dbReference>
<dbReference type="Gene3D" id="3.40.50.11290">
    <property type="match status" value="1"/>
</dbReference>
<gene>
    <name evidence="2" type="ORF">LCGC14_0436140</name>
</gene>